<protein>
    <recommendedName>
        <fullName evidence="2">DUF7730 domain-containing protein</fullName>
    </recommendedName>
</protein>
<dbReference type="Proteomes" id="UP000800094">
    <property type="component" value="Unassembled WGS sequence"/>
</dbReference>
<dbReference type="PANTHER" id="PTHR38790:SF4">
    <property type="entry name" value="2EXR DOMAIN-CONTAINING PROTEIN"/>
    <property type="match status" value="1"/>
</dbReference>
<dbReference type="GeneID" id="54574701"/>
<organism evidence="3 4">
    <name type="scientific">Trematosphaeria pertusa</name>
    <dbReference type="NCBI Taxonomy" id="390896"/>
    <lineage>
        <taxon>Eukaryota</taxon>
        <taxon>Fungi</taxon>
        <taxon>Dikarya</taxon>
        <taxon>Ascomycota</taxon>
        <taxon>Pezizomycotina</taxon>
        <taxon>Dothideomycetes</taxon>
        <taxon>Pleosporomycetidae</taxon>
        <taxon>Pleosporales</taxon>
        <taxon>Massarineae</taxon>
        <taxon>Trematosphaeriaceae</taxon>
        <taxon>Trematosphaeria</taxon>
    </lineage>
</organism>
<dbReference type="PANTHER" id="PTHR38790">
    <property type="entry name" value="2EXR DOMAIN-CONTAINING PROTEIN-RELATED"/>
    <property type="match status" value="1"/>
</dbReference>
<dbReference type="Pfam" id="PF24864">
    <property type="entry name" value="DUF7730"/>
    <property type="match status" value="1"/>
</dbReference>
<sequence length="349" mass="40725">MLRATTKKRAHVESTTQIARKKTRTAPNKKTALTQPEGEGTLEPIRSDEITLRNQQQSPLLRLPAELRDEIWAYVFERRTAHVESTRYYGVRGVGHITYRECRQCLSDQAVYELSLQGAADKDRYEWKAEELFQPRTRGYACVHHQCARNGPDTAFSFSVPLVCKQMYRETTPIMWKATTFCFRQSAAFEDFVRRPASRKHLHLIEEISILLAEWDGDRGWKSAITPARVASFPALRSLHLVIRTERWYDSVSGRGPPKFSDLMKDPPSHFNYLPNLIRQFRQLPLKERETTVFVARLWDEGSTYYAPGRFHMTPALRDPVNERREIAEVIRGFLLDYRPRRLSVRRRG</sequence>
<evidence type="ECO:0000256" key="1">
    <source>
        <dbReference type="SAM" id="MobiDB-lite"/>
    </source>
</evidence>
<evidence type="ECO:0000313" key="3">
    <source>
        <dbReference type="EMBL" id="KAF2250804.1"/>
    </source>
</evidence>
<feature type="compositionally biased region" description="Basic residues" evidence="1">
    <location>
        <begin position="1"/>
        <end position="10"/>
    </location>
</feature>
<evidence type="ECO:0000313" key="4">
    <source>
        <dbReference type="Proteomes" id="UP000800094"/>
    </source>
</evidence>
<gene>
    <name evidence="3" type="ORF">BU26DRAFT_270312</name>
</gene>
<dbReference type="AlphaFoldDB" id="A0A6A6IJP9"/>
<keyword evidence="4" id="KW-1185">Reference proteome</keyword>
<name>A0A6A6IJP9_9PLEO</name>
<evidence type="ECO:0000259" key="2">
    <source>
        <dbReference type="Pfam" id="PF24864"/>
    </source>
</evidence>
<accession>A0A6A6IJP9</accession>
<dbReference type="InterPro" id="IPR056632">
    <property type="entry name" value="DUF7730"/>
</dbReference>
<dbReference type="RefSeq" id="XP_033685808.1">
    <property type="nucleotide sequence ID" value="XM_033821371.1"/>
</dbReference>
<feature type="region of interest" description="Disordered" evidence="1">
    <location>
        <begin position="1"/>
        <end position="43"/>
    </location>
</feature>
<feature type="compositionally biased region" description="Polar residues" evidence="1">
    <location>
        <begin position="25"/>
        <end position="34"/>
    </location>
</feature>
<feature type="domain" description="DUF7730" evidence="2">
    <location>
        <begin position="54"/>
        <end position="210"/>
    </location>
</feature>
<proteinExistence type="predicted"/>
<dbReference type="OrthoDB" id="5413827at2759"/>
<reference evidence="3" key="1">
    <citation type="journal article" date="2020" name="Stud. Mycol.">
        <title>101 Dothideomycetes genomes: a test case for predicting lifestyles and emergence of pathogens.</title>
        <authorList>
            <person name="Haridas S."/>
            <person name="Albert R."/>
            <person name="Binder M."/>
            <person name="Bloem J."/>
            <person name="Labutti K."/>
            <person name="Salamov A."/>
            <person name="Andreopoulos B."/>
            <person name="Baker S."/>
            <person name="Barry K."/>
            <person name="Bills G."/>
            <person name="Bluhm B."/>
            <person name="Cannon C."/>
            <person name="Castanera R."/>
            <person name="Culley D."/>
            <person name="Daum C."/>
            <person name="Ezra D."/>
            <person name="Gonzalez J."/>
            <person name="Henrissat B."/>
            <person name="Kuo A."/>
            <person name="Liang C."/>
            <person name="Lipzen A."/>
            <person name="Lutzoni F."/>
            <person name="Magnuson J."/>
            <person name="Mondo S."/>
            <person name="Nolan M."/>
            <person name="Ohm R."/>
            <person name="Pangilinan J."/>
            <person name="Park H.-J."/>
            <person name="Ramirez L."/>
            <person name="Alfaro M."/>
            <person name="Sun H."/>
            <person name="Tritt A."/>
            <person name="Yoshinaga Y."/>
            <person name="Zwiers L.-H."/>
            <person name="Turgeon B."/>
            <person name="Goodwin S."/>
            <person name="Spatafora J."/>
            <person name="Crous P."/>
            <person name="Grigoriev I."/>
        </authorList>
    </citation>
    <scope>NUCLEOTIDE SEQUENCE</scope>
    <source>
        <strain evidence="3">CBS 122368</strain>
    </source>
</reference>
<dbReference type="EMBL" id="ML987193">
    <property type="protein sequence ID" value="KAF2250804.1"/>
    <property type="molecule type" value="Genomic_DNA"/>
</dbReference>